<evidence type="ECO:0000313" key="1">
    <source>
        <dbReference type="EMBL" id="KAF0772228.1"/>
    </source>
</evidence>
<organism evidence="1 2">
    <name type="scientific">Aphis craccivora</name>
    <name type="common">Cowpea aphid</name>
    <dbReference type="NCBI Taxonomy" id="307492"/>
    <lineage>
        <taxon>Eukaryota</taxon>
        <taxon>Metazoa</taxon>
        <taxon>Ecdysozoa</taxon>
        <taxon>Arthropoda</taxon>
        <taxon>Hexapoda</taxon>
        <taxon>Insecta</taxon>
        <taxon>Pterygota</taxon>
        <taxon>Neoptera</taxon>
        <taxon>Paraneoptera</taxon>
        <taxon>Hemiptera</taxon>
        <taxon>Sternorrhyncha</taxon>
        <taxon>Aphidomorpha</taxon>
        <taxon>Aphidoidea</taxon>
        <taxon>Aphididae</taxon>
        <taxon>Aphidini</taxon>
        <taxon>Aphis</taxon>
        <taxon>Aphis</taxon>
    </lineage>
</organism>
<keyword evidence="2" id="KW-1185">Reference proteome</keyword>
<evidence type="ECO:0000313" key="2">
    <source>
        <dbReference type="Proteomes" id="UP000478052"/>
    </source>
</evidence>
<gene>
    <name evidence="1" type="ORF">FWK35_00008574</name>
</gene>
<accession>A0A6G0ZLG2</accession>
<reference evidence="1 2" key="1">
    <citation type="submission" date="2019-08" db="EMBL/GenBank/DDBJ databases">
        <title>Whole genome of Aphis craccivora.</title>
        <authorList>
            <person name="Voronova N.V."/>
            <person name="Shulinski R.S."/>
            <person name="Bandarenka Y.V."/>
            <person name="Zhorov D.G."/>
            <person name="Warner D."/>
        </authorList>
    </citation>
    <scope>NUCLEOTIDE SEQUENCE [LARGE SCALE GENOMIC DNA]</scope>
    <source>
        <strain evidence="1">180601</strain>
        <tissue evidence="1">Whole Body</tissue>
    </source>
</reference>
<comment type="caution">
    <text evidence="1">The sequence shown here is derived from an EMBL/GenBank/DDBJ whole genome shotgun (WGS) entry which is preliminary data.</text>
</comment>
<dbReference type="Proteomes" id="UP000478052">
    <property type="component" value="Unassembled WGS sequence"/>
</dbReference>
<sequence length="38" mass="4475">MTYVGDRERRTQKKEKGLDFFSKKTANHRSGIYIEGQV</sequence>
<proteinExistence type="predicted"/>
<protein>
    <submittedName>
        <fullName evidence="1">Uncharacterized protein</fullName>
    </submittedName>
</protein>
<dbReference type="AlphaFoldDB" id="A0A6G0ZLG2"/>
<dbReference type="EMBL" id="VUJU01000206">
    <property type="protein sequence ID" value="KAF0772228.1"/>
    <property type="molecule type" value="Genomic_DNA"/>
</dbReference>
<name>A0A6G0ZLG2_APHCR</name>